<evidence type="ECO:0000259" key="15">
    <source>
        <dbReference type="Pfam" id="PF07715"/>
    </source>
</evidence>
<dbReference type="InterPro" id="IPR039426">
    <property type="entry name" value="TonB-dep_rcpt-like"/>
</dbReference>
<keyword evidence="2 9" id="KW-0813">Transport</keyword>
<evidence type="ECO:0000256" key="11">
    <source>
        <dbReference type="RuleBase" id="RU003357"/>
    </source>
</evidence>
<protein>
    <submittedName>
        <fullName evidence="16">TonB-dependent Receptor Plug Domain</fullName>
    </submittedName>
</protein>
<evidence type="ECO:0000313" key="17">
    <source>
        <dbReference type="Proteomes" id="UP000199477"/>
    </source>
</evidence>
<dbReference type="SUPFAM" id="SSF56935">
    <property type="entry name" value="Porins"/>
    <property type="match status" value="1"/>
</dbReference>
<keyword evidence="5 13" id="KW-0732">Signal</keyword>
<dbReference type="Gene3D" id="2.40.170.20">
    <property type="entry name" value="TonB-dependent receptor, beta-barrel domain"/>
    <property type="match status" value="1"/>
</dbReference>
<dbReference type="STRING" id="500610.SAMN02799615_00039"/>
<keyword evidence="3 9" id="KW-1134">Transmembrane beta strand</keyword>
<keyword evidence="17" id="KW-1185">Reference proteome</keyword>
<proteinExistence type="inferred from homology"/>
<feature type="compositionally biased region" description="Polar residues" evidence="12">
    <location>
        <begin position="11"/>
        <end position="21"/>
    </location>
</feature>
<dbReference type="EMBL" id="FONH01000001">
    <property type="protein sequence ID" value="SFD99374.1"/>
    <property type="molecule type" value="Genomic_DNA"/>
</dbReference>
<dbReference type="PANTHER" id="PTHR47234:SF2">
    <property type="entry name" value="TONB-DEPENDENT RECEPTOR"/>
    <property type="match status" value="1"/>
</dbReference>
<evidence type="ECO:0000256" key="13">
    <source>
        <dbReference type="SAM" id="SignalP"/>
    </source>
</evidence>
<evidence type="ECO:0000256" key="12">
    <source>
        <dbReference type="SAM" id="MobiDB-lite"/>
    </source>
</evidence>
<evidence type="ECO:0000313" key="16">
    <source>
        <dbReference type="EMBL" id="SFD99374.1"/>
    </source>
</evidence>
<evidence type="ECO:0000256" key="5">
    <source>
        <dbReference type="ARBA" id="ARBA00022729"/>
    </source>
</evidence>
<dbReference type="Gene3D" id="2.170.130.10">
    <property type="entry name" value="TonB-dependent receptor, plug domain"/>
    <property type="match status" value="1"/>
</dbReference>
<dbReference type="InterPro" id="IPR010916">
    <property type="entry name" value="TonB_box_CS"/>
</dbReference>
<keyword evidence="16" id="KW-0675">Receptor</keyword>
<comment type="subcellular location">
    <subcellularLocation>
        <location evidence="1 9">Cell outer membrane</location>
        <topology evidence="1 9">Multi-pass membrane protein</topology>
    </subcellularLocation>
</comment>
<sequence length="934" mass="101342">MSPNRKGESIMSPSRVHSSVRSIRGPSGRPLALAVALALAATPLWAQDAAPDTSADKNADKKAKTLESVVVTGSHIRRVDVETASPVITIDRQRIEDTGKATIGDLLQDMPVMAGFQANTSINSGFSHGRALVSLRGLGPERTLVLLNGHRMTGPASSVAAAPGVDVNSIPASMVDHIEILTAGASAIYGSDAIAGVVNIILKDGYDGGALEAGYGISSHGDDMRRNYNAEWGKTWDKGSLMVAAGRSSQNAFYNADRDFAAHQLSYNNGVIGYMTGSNTRAVLANGSVVSPNSGVGPGMLTPADFHTFGSAAGDRYNYYSTQYMVTPGDRTNLSLRGTYNVTGTTQAYVDLMWTRSKTTSHLQPYGIDPGSTGADISLNPYNPFGTALTGYYLRSPIFTRRYVSSMTQLNTVAGLRGVFGDSSWHWDVNAGYARYKDSLVRYGFAVTSQLAKVFETANVFNPNDPATIAALRSTLLPVDLMDQSTTKSFSFGTNGTLFTLPAGEVKSAFGFDYRRNDFKQGTHSVVAAADDFGACDYMDGCIMRQGHAESIKEVYAEMLVPILSDLPLAHSLNLNIGSRYSKYSAWGNTTNSSLALEWRPVSDLLVRGTAAQVFRAPALGDLYGSPYQGINDVGTYSDPCEGYTGGAGPGGCQNVPTDGSFTNKGAMTVYVTGSANAHFNLKPESGHSYDLGAVYDPDWLPGFSANLDAWRVEMNNMISGTDYTYVLEQCYKGSAAFCSLVSRDSTGQLRSVTVPYAINYDKIEIKGYDMGLNYQRDAGRWGRFQFGLDATLMSRYRIDGENHNYVGETSSQGNLPRLRANFNVGWDYRDWHAGWTARYVGSSTVGSAYENYCFNTDASGNCVYFNVPAYVIHNLSVNRKFPKWHVTASLGVDNVFDKKPPIYYGYYSNASNTDASTYDTVGRYYWAKLRWEF</sequence>
<evidence type="ECO:0000256" key="10">
    <source>
        <dbReference type="PROSITE-ProRule" id="PRU10143"/>
    </source>
</evidence>
<gene>
    <name evidence="16" type="ORF">SAMN02799615_00039</name>
</gene>
<evidence type="ECO:0000256" key="6">
    <source>
        <dbReference type="ARBA" id="ARBA00023077"/>
    </source>
</evidence>
<dbReference type="PROSITE" id="PS52016">
    <property type="entry name" value="TONB_DEPENDENT_REC_3"/>
    <property type="match status" value="1"/>
</dbReference>
<dbReference type="InterPro" id="IPR012910">
    <property type="entry name" value="Plug_dom"/>
</dbReference>
<keyword evidence="6 10" id="KW-0798">TonB box</keyword>
<dbReference type="GO" id="GO:0009279">
    <property type="term" value="C:cell outer membrane"/>
    <property type="evidence" value="ECO:0007669"/>
    <property type="project" value="UniProtKB-SubCell"/>
</dbReference>
<keyword evidence="8 9" id="KW-0998">Cell outer membrane</keyword>
<feature type="domain" description="TonB-dependent receptor-like beta-barrel" evidence="14">
    <location>
        <begin position="369"/>
        <end position="896"/>
    </location>
</feature>
<dbReference type="InterPro" id="IPR036942">
    <property type="entry name" value="Beta-barrel_TonB_sf"/>
</dbReference>
<reference evidence="17" key="1">
    <citation type="submission" date="2016-10" db="EMBL/GenBank/DDBJ databases">
        <authorList>
            <person name="Varghese N."/>
            <person name="Submissions S."/>
        </authorList>
    </citation>
    <scope>NUCLEOTIDE SEQUENCE [LARGE SCALE GENOMIC DNA]</scope>
    <source>
        <strain evidence="17">UNC178MFTsu3.1</strain>
    </source>
</reference>
<name>A0A1I1WW13_9GAMM</name>
<dbReference type="Pfam" id="PF00593">
    <property type="entry name" value="TonB_dep_Rec_b-barrel"/>
    <property type="match status" value="1"/>
</dbReference>
<feature type="signal peptide" evidence="13">
    <location>
        <begin position="1"/>
        <end position="46"/>
    </location>
</feature>
<dbReference type="PANTHER" id="PTHR47234">
    <property type="match status" value="1"/>
</dbReference>
<feature type="domain" description="TonB-dependent receptor plug" evidence="15">
    <location>
        <begin position="82"/>
        <end position="197"/>
    </location>
</feature>
<dbReference type="Proteomes" id="UP000199477">
    <property type="component" value="Unassembled WGS sequence"/>
</dbReference>
<evidence type="ECO:0000256" key="2">
    <source>
        <dbReference type="ARBA" id="ARBA00022448"/>
    </source>
</evidence>
<dbReference type="PROSITE" id="PS00430">
    <property type="entry name" value="TONB_DEPENDENT_REC_1"/>
    <property type="match status" value="1"/>
</dbReference>
<evidence type="ECO:0000256" key="7">
    <source>
        <dbReference type="ARBA" id="ARBA00023136"/>
    </source>
</evidence>
<dbReference type="AlphaFoldDB" id="A0A1I1WW13"/>
<evidence type="ECO:0000256" key="8">
    <source>
        <dbReference type="ARBA" id="ARBA00023237"/>
    </source>
</evidence>
<dbReference type="InterPro" id="IPR037066">
    <property type="entry name" value="Plug_dom_sf"/>
</dbReference>
<keyword evidence="4 9" id="KW-0812">Transmembrane</keyword>
<evidence type="ECO:0000256" key="3">
    <source>
        <dbReference type="ARBA" id="ARBA00022452"/>
    </source>
</evidence>
<dbReference type="Pfam" id="PF07715">
    <property type="entry name" value="Plug"/>
    <property type="match status" value="1"/>
</dbReference>
<evidence type="ECO:0000256" key="9">
    <source>
        <dbReference type="PROSITE-ProRule" id="PRU01360"/>
    </source>
</evidence>
<accession>A0A1I1WW13</accession>
<keyword evidence="7 9" id="KW-0472">Membrane</keyword>
<evidence type="ECO:0000256" key="1">
    <source>
        <dbReference type="ARBA" id="ARBA00004571"/>
    </source>
</evidence>
<dbReference type="CDD" id="cd01347">
    <property type="entry name" value="ligand_gated_channel"/>
    <property type="match status" value="1"/>
</dbReference>
<evidence type="ECO:0000256" key="4">
    <source>
        <dbReference type="ARBA" id="ARBA00022692"/>
    </source>
</evidence>
<feature type="region of interest" description="Disordered" evidence="12">
    <location>
        <begin position="1"/>
        <end position="26"/>
    </location>
</feature>
<feature type="chain" id="PRO_5011750131" evidence="13">
    <location>
        <begin position="47"/>
        <end position="934"/>
    </location>
</feature>
<feature type="short sequence motif" description="TonB box" evidence="10">
    <location>
        <begin position="68"/>
        <end position="74"/>
    </location>
</feature>
<evidence type="ECO:0000259" key="14">
    <source>
        <dbReference type="Pfam" id="PF00593"/>
    </source>
</evidence>
<comment type="similarity">
    <text evidence="9 11">Belongs to the TonB-dependent receptor family.</text>
</comment>
<dbReference type="InterPro" id="IPR000531">
    <property type="entry name" value="Beta-barrel_TonB"/>
</dbReference>
<organism evidence="16 17">
    <name type="scientific">Dyella marensis</name>
    <dbReference type="NCBI Taxonomy" id="500610"/>
    <lineage>
        <taxon>Bacteria</taxon>
        <taxon>Pseudomonadati</taxon>
        <taxon>Pseudomonadota</taxon>
        <taxon>Gammaproteobacteria</taxon>
        <taxon>Lysobacterales</taxon>
        <taxon>Rhodanobacteraceae</taxon>
        <taxon>Dyella</taxon>
    </lineage>
</organism>